<keyword evidence="1" id="KW-0238">DNA-binding</keyword>
<evidence type="ECO:0000256" key="1">
    <source>
        <dbReference type="ARBA" id="ARBA00023125"/>
    </source>
</evidence>
<dbReference type="Proteomes" id="UP000284296">
    <property type="component" value="Unassembled WGS sequence"/>
</dbReference>
<gene>
    <name evidence="3" type="ORF">DWX06_10535</name>
</gene>
<dbReference type="RefSeq" id="WP_118004663.1">
    <property type="nucleotide sequence ID" value="NZ_QRXF01000027.1"/>
</dbReference>
<accession>A0A412Q237</accession>
<dbReference type="PROSITE" id="PS50943">
    <property type="entry name" value="HTH_CROC1"/>
    <property type="match status" value="1"/>
</dbReference>
<dbReference type="Gene3D" id="1.10.260.40">
    <property type="entry name" value="lambda repressor-like DNA-binding domains"/>
    <property type="match status" value="1"/>
</dbReference>
<proteinExistence type="predicted"/>
<dbReference type="EMBL" id="QRXG01000018">
    <property type="protein sequence ID" value="RGT80199.1"/>
    <property type="molecule type" value="Genomic_DNA"/>
</dbReference>
<dbReference type="Pfam" id="PF01381">
    <property type="entry name" value="HTH_3"/>
    <property type="match status" value="1"/>
</dbReference>
<dbReference type="InterPro" id="IPR010982">
    <property type="entry name" value="Lambda_DNA-bd_dom_sf"/>
</dbReference>
<comment type="caution">
    <text evidence="3">The sequence shown here is derived from an EMBL/GenBank/DDBJ whole genome shotgun (WGS) entry which is preliminary data.</text>
</comment>
<reference evidence="3 4" key="1">
    <citation type="submission" date="2018-08" db="EMBL/GenBank/DDBJ databases">
        <title>A genome reference for cultivated species of the human gut microbiota.</title>
        <authorList>
            <person name="Zou Y."/>
            <person name="Xue W."/>
            <person name="Luo G."/>
        </authorList>
    </citation>
    <scope>NUCLEOTIDE SEQUENCE [LARGE SCALE GENOMIC DNA]</scope>
    <source>
        <strain evidence="3 4">AF18-16LB</strain>
    </source>
</reference>
<organism evidence="3 4">
    <name type="scientific">Agathobacter rectalis</name>
    <dbReference type="NCBI Taxonomy" id="39491"/>
    <lineage>
        <taxon>Bacteria</taxon>
        <taxon>Bacillati</taxon>
        <taxon>Bacillota</taxon>
        <taxon>Clostridia</taxon>
        <taxon>Lachnospirales</taxon>
        <taxon>Lachnospiraceae</taxon>
        <taxon>Agathobacter</taxon>
    </lineage>
</organism>
<evidence type="ECO:0000313" key="4">
    <source>
        <dbReference type="Proteomes" id="UP000284296"/>
    </source>
</evidence>
<dbReference type="GO" id="GO:0003677">
    <property type="term" value="F:DNA binding"/>
    <property type="evidence" value="ECO:0007669"/>
    <property type="project" value="UniProtKB-KW"/>
</dbReference>
<dbReference type="AlphaFoldDB" id="A0A412Q237"/>
<dbReference type="SMART" id="SM00530">
    <property type="entry name" value="HTH_XRE"/>
    <property type="match status" value="1"/>
</dbReference>
<protein>
    <submittedName>
        <fullName evidence="3">XRE family transcriptional regulator</fullName>
    </submittedName>
</protein>
<dbReference type="InterPro" id="IPR001387">
    <property type="entry name" value="Cro/C1-type_HTH"/>
</dbReference>
<dbReference type="SUPFAM" id="SSF47413">
    <property type="entry name" value="lambda repressor-like DNA-binding domains"/>
    <property type="match status" value="1"/>
</dbReference>
<name>A0A412Q237_9FIRM</name>
<evidence type="ECO:0000259" key="2">
    <source>
        <dbReference type="PROSITE" id="PS50943"/>
    </source>
</evidence>
<feature type="domain" description="HTH cro/C1-type" evidence="2">
    <location>
        <begin position="7"/>
        <end position="61"/>
    </location>
</feature>
<dbReference type="CDD" id="cd00093">
    <property type="entry name" value="HTH_XRE"/>
    <property type="match status" value="1"/>
</dbReference>
<dbReference type="PANTHER" id="PTHR46558">
    <property type="entry name" value="TRACRIPTIONAL REGULATORY PROTEIN-RELATED-RELATED"/>
    <property type="match status" value="1"/>
</dbReference>
<dbReference type="PANTHER" id="PTHR46558:SF4">
    <property type="entry name" value="DNA-BIDING PHAGE PROTEIN"/>
    <property type="match status" value="1"/>
</dbReference>
<evidence type="ECO:0000313" key="3">
    <source>
        <dbReference type="EMBL" id="RGT80199.1"/>
    </source>
</evidence>
<sequence length="127" mass="14702">MTQGERIREVRNALGLTLEKFGDRLGVTKVAISNLEKGNRNLTEQMAKAICREFNVDYMWLTTGDGEMFIDTDDDFIERIDRIMAGEDEARKNLFKFMLELSDDDIAALDRLMKKAIEFTQNNKEKD</sequence>